<gene>
    <name evidence="14" type="ORF">K469DRAFT_675067</name>
</gene>
<reference evidence="14" key="1">
    <citation type="journal article" date="2020" name="Stud. Mycol.">
        <title>101 Dothideomycetes genomes: a test case for predicting lifestyles and emergence of pathogens.</title>
        <authorList>
            <person name="Haridas S."/>
            <person name="Albert R."/>
            <person name="Binder M."/>
            <person name="Bloem J."/>
            <person name="Labutti K."/>
            <person name="Salamov A."/>
            <person name="Andreopoulos B."/>
            <person name="Baker S."/>
            <person name="Barry K."/>
            <person name="Bills G."/>
            <person name="Bluhm B."/>
            <person name="Cannon C."/>
            <person name="Castanera R."/>
            <person name="Culley D."/>
            <person name="Daum C."/>
            <person name="Ezra D."/>
            <person name="Gonzalez J."/>
            <person name="Henrissat B."/>
            <person name="Kuo A."/>
            <person name="Liang C."/>
            <person name="Lipzen A."/>
            <person name="Lutzoni F."/>
            <person name="Magnuson J."/>
            <person name="Mondo S."/>
            <person name="Nolan M."/>
            <person name="Ohm R."/>
            <person name="Pangilinan J."/>
            <person name="Park H.-J."/>
            <person name="Ramirez L."/>
            <person name="Alfaro M."/>
            <person name="Sun H."/>
            <person name="Tritt A."/>
            <person name="Yoshinaga Y."/>
            <person name="Zwiers L.-H."/>
            <person name="Turgeon B."/>
            <person name="Goodwin S."/>
            <person name="Spatafora J."/>
            <person name="Crous P."/>
            <person name="Grigoriev I."/>
        </authorList>
    </citation>
    <scope>NUCLEOTIDE SEQUENCE</scope>
    <source>
        <strain evidence="14">CBS 207.26</strain>
    </source>
</reference>
<dbReference type="PANTHER" id="PTHR24305:SF157">
    <property type="entry name" value="N-ACETYLTRYPTOPHAN 6-HYDROXYLASE IVOC-RELATED"/>
    <property type="match status" value="1"/>
</dbReference>
<keyword evidence="7 13" id="KW-1133">Transmembrane helix</keyword>
<dbReference type="InterPro" id="IPR050121">
    <property type="entry name" value="Cytochrome_P450_monoxygenase"/>
</dbReference>
<evidence type="ECO:0000256" key="13">
    <source>
        <dbReference type="SAM" id="Phobius"/>
    </source>
</evidence>
<comment type="similarity">
    <text evidence="3">Belongs to the cytochrome P450 family.</text>
</comment>
<evidence type="ECO:0000256" key="10">
    <source>
        <dbReference type="ARBA" id="ARBA00023033"/>
    </source>
</evidence>
<keyword evidence="5 13" id="KW-0812">Transmembrane</keyword>
<evidence type="ECO:0000256" key="5">
    <source>
        <dbReference type="ARBA" id="ARBA00022692"/>
    </source>
</evidence>
<evidence type="ECO:0000256" key="2">
    <source>
        <dbReference type="ARBA" id="ARBA00004167"/>
    </source>
</evidence>
<dbReference type="GO" id="GO:0005506">
    <property type="term" value="F:iron ion binding"/>
    <property type="evidence" value="ECO:0007669"/>
    <property type="project" value="InterPro"/>
</dbReference>
<protein>
    <submittedName>
        <fullName evidence="14">Putative P450 monooxygenase</fullName>
    </submittedName>
</protein>
<comment type="cofactor">
    <cofactor evidence="1 12">
        <name>heme</name>
        <dbReference type="ChEBI" id="CHEBI:30413"/>
    </cofactor>
</comment>
<keyword evidence="15" id="KW-1185">Reference proteome</keyword>
<evidence type="ECO:0000256" key="12">
    <source>
        <dbReference type="PIRSR" id="PIRSR602401-1"/>
    </source>
</evidence>
<evidence type="ECO:0000256" key="3">
    <source>
        <dbReference type="ARBA" id="ARBA00010617"/>
    </source>
</evidence>
<dbReference type="GO" id="GO:0016020">
    <property type="term" value="C:membrane"/>
    <property type="evidence" value="ECO:0007669"/>
    <property type="project" value="UniProtKB-SubCell"/>
</dbReference>
<evidence type="ECO:0000313" key="15">
    <source>
        <dbReference type="Proteomes" id="UP000800200"/>
    </source>
</evidence>
<dbReference type="GO" id="GO:0016705">
    <property type="term" value="F:oxidoreductase activity, acting on paired donors, with incorporation or reduction of molecular oxygen"/>
    <property type="evidence" value="ECO:0007669"/>
    <property type="project" value="InterPro"/>
</dbReference>
<dbReference type="PRINTS" id="PR00463">
    <property type="entry name" value="EP450I"/>
</dbReference>
<dbReference type="CDD" id="cd11062">
    <property type="entry name" value="CYP58-like"/>
    <property type="match status" value="1"/>
</dbReference>
<keyword evidence="8" id="KW-0560">Oxidoreductase</keyword>
<dbReference type="PANTHER" id="PTHR24305">
    <property type="entry name" value="CYTOCHROME P450"/>
    <property type="match status" value="1"/>
</dbReference>
<dbReference type="Proteomes" id="UP000800200">
    <property type="component" value="Unassembled WGS sequence"/>
</dbReference>
<dbReference type="GO" id="GO:0020037">
    <property type="term" value="F:heme binding"/>
    <property type="evidence" value="ECO:0007669"/>
    <property type="project" value="InterPro"/>
</dbReference>
<dbReference type="Gene3D" id="1.10.630.10">
    <property type="entry name" value="Cytochrome P450"/>
    <property type="match status" value="1"/>
</dbReference>
<evidence type="ECO:0000256" key="8">
    <source>
        <dbReference type="ARBA" id="ARBA00023002"/>
    </source>
</evidence>
<keyword evidence="9 12" id="KW-0408">Iron</keyword>
<dbReference type="AlphaFoldDB" id="A0A6A6DMJ3"/>
<proteinExistence type="inferred from homology"/>
<keyword evidence="6 12" id="KW-0479">Metal-binding</keyword>
<dbReference type="FunFam" id="1.10.630.10:FF:000069">
    <property type="entry name" value="Cytochrome P450, putative (Eurofung)"/>
    <property type="match status" value="1"/>
</dbReference>
<organism evidence="14 15">
    <name type="scientific">Zopfia rhizophila CBS 207.26</name>
    <dbReference type="NCBI Taxonomy" id="1314779"/>
    <lineage>
        <taxon>Eukaryota</taxon>
        <taxon>Fungi</taxon>
        <taxon>Dikarya</taxon>
        <taxon>Ascomycota</taxon>
        <taxon>Pezizomycotina</taxon>
        <taxon>Dothideomycetes</taxon>
        <taxon>Dothideomycetes incertae sedis</taxon>
        <taxon>Zopfiaceae</taxon>
        <taxon>Zopfia</taxon>
    </lineage>
</organism>
<name>A0A6A6DMJ3_9PEZI</name>
<sequence>MGVFQYIEDISLYQVFLVLSSTSVLYAVSLAIHRLYLSPLAKFPGPKLAAATLWYEFYYDVIKRGRFAWEIKRMHEVYGPIVRINPFELHINDPEFYDELYTGSSRKRNKFEWSADMFSIPESMISTVSHDLHRRRRAPIAQFFSPQAIRRFDPVIRTKLELLCSRLKEYEKTGEPAVTENAFTALTSDIITEYSFGISTGYLEMPGFNPTWLPGLLSASENSLLHKQIPWITSVMRSLPVSLLLKLKPEMGNFVIFQEAISIEKQINAVQKGEIKPHANGDHPTIFHAFLASGEEVTPGRLLGEGQTLVAAGSLTTAHYLKATTYHILHDPPVLKKLKAEVQEAMPNPSVLPPFRDLDRLPYLNAVVNEGFRLSHGVIARLTRVAPDESLKLNDWVIPAGTPVGMSTWLQHLNASLFPNPDDFRPERWLEPDADRLKKYLVNFTKGSRVCLGKDLARTKIVYTLCALFRRFDMELYETDRSDVDIAHDFFNPSARLDSKGMRVIFKAVNS</sequence>
<dbReference type="OrthoDB" id="3945418at2759"/>
<keyword evidence="11 13" id="KW-0472">Membrane</keyword>
<keyword evidence="4 12" id="KW-0349">Heme</keyword>
<dbReference type="GO" id="GO:0004497">
    <property type="term" value="F:monooxygenase activity"/>
    <property type="evidence" value="ECO:0007669"/>
    <property type="project" value="UniProtKB-KW"/>
</dbReference>
<feature type="transmembrane region" description="Helical" evidence="13">
    <location>
        <begin position="12"/>
        <end position="32"/>
    </location>
</feature>
<dbReference type="InterPro" id="IPR002401">
    <property type="entry name" value="Cyt_P450_E_grp-I"/>
</dbReference>
<keyword evidence="10 14" id="KW-0503">Monooxygenase</keyword>
<evidence type="ECO:0000256" key="7">
    <source>
        <dbReference type="ARBA" id="ARBA00022989"/>
    </source>
</evidence>
<accession>A0A6A6DMJ3</accession>
<feature type="binding site" description="axial binding residue" evidence="12">
    <location>
        <position position="451"/>
    </location>
    <ligand>
        <name>heme</name>
        <dbReference type="ChEBI" id="CHEBI:30413"/>
    </ligand>
    <ligandPart>
        <name>Fe</name>
        <dbReference type="ChEBI" id="CHEBI:18248"/>
    </ligandPart>
</feature>
<comment type="subcellular location">
    <subcellularLocation>
        <location evidence="2">Membrane</location>
        <topology evidence="2">Single-pass membrane protein</topology>
    </subcellularLocation>
</comment>
<dbReference type="EMBL" id="ML994672">
    <property type="protein sequence ID" value="KAF2178846.1"/>
    <property type="molecule type" value="Genomic_DNA"/>
</dbReference>
<evidence type="ECO:0000256" key="11">
    <source>
        <dbReference type="ARBA" id="ARBA00023136"/>
    </source>
</evidence>
<evidence type="ECO:0000256" key="4">
    <source>
        <dbReference type="ARBA" id="ARBA00022617"/>
    </source>
</evidence>
<dbReference type="InterPro" id="IPR036396">
    <property type="entry name" value="Cyt_P450_sf"/>
</dbReference>
<evidence type="ECO:0000256" key="9">
    <source>
        <dbReference type="ARBA" id="ARBA00023004"/>
    </source>
</evidence>
<dbReference type="Pfam" id="PF00067">
    <property type="entry name" value="p450"/>
    <property type="match status" value="1"/>
</dbReference>
<dbReference type="SUPFAM" id="SSF48264">
    <property type="entry name" value="Cytochrome P450"/>
    <property type="match status" value="1"/>
</dbReference>
<evidence type="ECO:0000313" key="14">
    <source>
        <dbReference type="EMBL" id="KAF2178846.1"/>
    </source>
</evidence>
<evidence type="ECO:0000256" key="1">
    <source>
        <dbReference type="ARBA" id="ARBA00001971"/>
    </source>
</evidence>
<dbReference type="InterPro" id="IPR001128">
    <property type="entry name" value="Cyt_P450"/>
</dbReference>
<evidence type="ECO:0000256" key="6">
    <source>
        <dbReference type="ARBA" id="ARBA00022723"/>
    </source>
</evidence>